<evidence type="ECO:0000256" key="3">
    <source>
        <dbReference type="ARBA" id="ARBA00022792"/>
    </source>
</evidence>
<keyword evidence="3" id="KW-0999">Mitochondrion inner membrane</keyword>
<proteinExistence type="inferred from homology"/>
<sequence length="152" mass="17770">MSQSKACDPDTPLQPGQIMLSSPDPTSQCRRIKFYRPADETTAERAYRELREAAQAFHHEFWGAENARFERERLCFINDAVLSMLTVPEQAAGPTVDLAPFYRDYLNASYQRHLDYNRTWWRMNLRILTLGARAFLDRRWPGRRGSQRSKSV</sequence>
<evidence type="ECO:0000256" key="6">
    <source>
        <dbReference type="ARBA" id="ARBA00023136"/>
    </source>
</evidence>
<dbReference type="GO" id="GO:0097193">
    <property type="term" value="P:intrinsic apoptotic signaling pathway"/>
    <property type="evidence" value="ECO:0007669"/>
    <property type="project" value="InterPro"/>
</dbReference>
<dbReference type="PANTHER" id="PTHR31107:SF2">
    <property type="entry name" value="CYTOCHROME C OXIDASE ASSEMBLY FACTOR 8"/>
    <property type="match status" value="1"/>
</dbReference>
<accession>A0A9W8E2E9</accession>
<evidence type="ECO:0000313" key="8">
    <source>
        <dbReference type="EMBL" id="KAJ1929773.1"/>
    </source>
</evidence>
<evidence type="ECO:0000256" key="2">
    <source>
        <dbReference type="ARBA" id="ARBA00005453"/>
    </source>
</evidence>
<evidence type="ECO:0000256" key="1">
    <source>
        <dbReference type="ARBA" id="ARBA00004443"/>
    </source>
</evidence>
<organism evidence="8 9">
    <name type="scientific">Tieghemiomyces parasiticus</name>
    <dbReference type="NCBI Taxonomy" id="78921"/>
    <lineage>
        <taxon>Eukaryota</taxon>
        <taxon>Fungi</taxon>
        <taxon>Fungi incertae sedis</taxon>
        <taxon>Zoopagomycota</taxon>
        <taxon>Kickxellomycotina</taxon>
        <taxon>Dimargaritomycetes</taxon>
        <taxon>Dimargaritales</taxon>
        <taxon>Dimargaritaceae</taxon>
        <taxon>Tieghemiomyces</taxon>
    </lineage>
</organism>
<dbReference type="Pfam" id="PF10231">
    <property type="entry name" value="COA8"/>
    <property type="match status" value="1"/>
</dbReference>
<gene>
    <name evidence="8" type="primary">APOPT1_1</name>
    <name evidence="8" type="ORF">IWQ60_000859</name>
</gene>
<keyword evidence="4" id="KW-0809">Transit peptide</keyword>
<dbReference type="OrthoDB" id="6246201at2759"/>
<comment type="caution">
    <text evidence="8">The sequence shown here is derived from an EMBL/GenBank/DDBJ whole genome shotgun (WGS) entry which is preliminary data.</text>
</comment>
<evidence type="ECO:0000256" key="4">
    <source>
        <dbReference type="ARBA" id="ARBA00022946"/>
    </source>
</evidence>
<keyword evidence="5" id="KW-0496">Mitochondrion</keyword>
<evidence type="ECO:0000256" key="7">
    <source>
        <dbReference type="SAM" id="MobiDB-lite"/>
    </source>
</evidence>
<protein>
    <submittedName>
        <fullName evidence="8">Apoptogenic protein 1, mitochondrial</fullName>
    </submittedName>
</protein>
<dbReference type="AlphaFoldDB" id="A0A9W8E2E9"/>
<name>A0A9W8E2E9_9FUNG</name>
<comment type="subcellular location">
    <subcellularLocation>
        <location evidence="1">Mitochondrion inner membrane</location>
        <topology evidence="1">Peripheral membrane protein</topology>
        <orientation evidence="1">Matrix side</orientation>
    </subcellularLocation>
</comment>
<dbReference type="InterPro" id="IPR018796">
    <property type="entry name" value="COA8"/>
</dbReference>
<dbReference type="EMBL" id="JANBPT010000024">
    <property type="protein sequence ID" value="KAJ1929773.1"/>
    <property type="molecule type" value="Genomic_DNA"/>
</dbReference>
<evidence type="ECO:0000313" key="9">
    <source>
        <dbReference type="Proteomes" id="UP001150569"/>
    </source>
</evidence>
<keyword evidence="6" id="KW-0472">Membrane</keyword>
<keyword evidence="9" id="KW-1185">Reference proteome</keyword>
<dbReference type="GO" id="GO:0005743">
    <property type="term" value="C:mitochondrial inner membrane"/>
    <property type="evidence" value="ECO:0007669"/>
    <property type="project" value="UniProtKB-SubCell"/>
</dbReference>
<evidence type="ECO:0000256" key="5">
    <source>
        <dbReference type="ARBA" id="ARBA00023128"/>
    </source>
</evidence>
<dbReference type="PANTHER" id="PTHR31107">
    <property type="entry name" value="APOPTOGENIC PROTEIN 1, MITOCHONDRIAL"/>
    <property type="match status" value="1"/>
</dbReference>
<comment type="similarity">
    <text evidence="2">Belongs to the COA8 family.</text>
</comment>
<reference evidence="8" key="1">
    <citation type="submission" date="2022-07" db="EMBL/GenBank/DDBJ databases">
        <title>Phylogenomic reconstructions and comparative analyses of Kickxellomycotina fungi.</title>
        <authorList>
            <person name="Reynolds N.K."/>
            <person name="Stajich J.E."/>
            <person name="Barry K."/>
            <person name="Grigoriev I.V."/>
            <person name="Crous P."/>
            <person name="Smith M.E."/>
        </authorList>
    </citation>
    <scope>NUCLEOTIDE SEQUENCE</scope>
    <source>
        <strain evidence="8">RSA 861</strain>
    </source>
</reference>
<feature type="region of interest" description="Disordered" evidence="7">
    <location>
        <begin position="1"/>
        <end position="25"/>
    </location>
</feature>
<dbReference type="Proteomes" id="UP001150569">
    <property type="component" value="Unassembled WGS sequence"/>
</dbReference>